<organism evidence="2 3">
    <name type="scientific">Trifolium medium</name>
    <dbReference type="NCBI Taxonomy" id="97028"/>
    <lineage>
        <taxon>Eukaryota</taxon>
        <taxon>Viridiplantae</taxon>
        <taxon>Streptophyta</taxon>
        <taxon>Embryophyta</taxon>
        <taxon>Tracheophyta</taxon>
        <taxon>Spermatophyta</taxon>
        <taxon>Magnoliopsida</taxon>
        <taxon>eudicotyledons</taxon>
        <taxon>Gunneridae</taxon>
        <taxon>Pentapetalae</taxon>
        <taxon>rosids</taxon>
        <taxon>fabids</taxon>
        <taxon>Fabales</taxon>
        <taxon>Fabaceae</taxon>
        <taxon>Papilionoideae</taxon>
        <taxon>50 kb inversion clade</taxon>
        <taxon>NPAAA clade</taxon>
        <taxon>Hologalegina</taxon>
        <taxon>IRL clade</taxon>
        <taxon>Trifolieae</taxon>
        <taxon>Trifolium</taxon>
    </lineage>
</organism>
<feature type="non-terminal residue" evidence="2">
    <location>
        <position position="1"/>
    </location>
</feature>
<comment type="caution">
    <text evidence="2">The sequence shown here is derived from an EMBL/GenBank/DDBJ whole genome shotgun (WGS) entry which is preliminary data.</text>
</comment>
<accession>A0A392R842</accession>
<keyword evidence="3" id="KW-1185">Reference proteome</keyword>
<evidence type="ECO:0000256" key="1">
    <source>
        <dbReference type="SAM" id="MobiDB-lite"/>
    </source>
</evidence>
<dbReference type="AlphaFoldDB" id="A0A392R842"/>
<dbReference type="EMBL" id="LXQA010193596">
    <property type="protein sequence ID" value="MCI32224.1"/>
    <property type="molecule type" value="Genomic_DNA"/>
</dbReference>
<protein>
    <submittedName>
        <fullName evidence="2">Uncharacterized protein</fullName>
    </submittedName>
</protein>
<evidence type="ECO:0000313" key="2">
    <source>
        <dbReference type="EMBL" id="MCI32224.1"/>
    </source>
</evidence>
<dbReference type="Proteomes" id="UP000265520">
    <property type="component" value="Unassembled WGS sequence"/>
</dbReference>
<name>A0A392R842_9FABA</name>
<evidence type="ECO:0000313" key="3">
    <source>
        <dbReference type="Proteomes" id="UP000265520"/>
    </source>
</evidence>
<reference evidence="2 3" key="1">
    <citation type="journal article" date="2018" name="Front. Plant Sci.">
        <title>Red Clover (Trifolium pratense) and Zigzag Clover (T. medium) - A Picture of Genomic Similarities and Differences.</title>
        <authorList>
            <person name="Dluhosova J."/>
            <person name="Istvanek J."/>
            <person name="Nedelnik J."/>
            <person name="Repkova J."/>
        </authorList>
    </citation>
    <scope>NUCLEOTIDE SEQUENCE [LARGE SCALE GENOMIC DNA]</scope>
    <source>
        <strain evidence="3">cv. 10/8</strain>
        <tissue evidence="2">Leaf</tissue>
    </source>
</reference>
<feature type="region of interest" description="Disordered" evidence="1">
    <location>
        <begin position="66"/>
        <end position="98"/>
    </location>
</feature>
<proteinExistence type="predicted"/>
<sequence>QLRLAQGVLRLAQAAAPKPVLASIGRQNPTKGSLVNQRNPAPFARYKTNHLVVCWLTNEHLQDQNWTGSDAEANAQPHPFSPRRCGGRRAPFPSHTLH</sequence>